<evidence type="ECO:0000313" key="10">
    <source>
        <dbReference type="EMBL" id="KNE18716.1"/>
    </source>
</evidence>
<feature type="domain" description="ABC3 transporter permease C-terminal" evidence="9">
    <location>
        <begin position="278"/>
        <end position="400"/>
    </location>
</feature>
<feature type="transmembrane region" description="Helical" evidence="8">
    <location>
        <begin position="749"/>
        <end position="771"/>
    </location>
</feature>
<dbReference type="EMBL" id="LGTO01000007">
    <property type="protein sequence ID" value="KNE18716.1"/>
    <property type="molecule type" value="Genomic_DNA"/>
</dbReference>
<dbReference type="AlphaFoldDB" id="A0A0L0QJF8"/>
<comment type="similarity">
    <text evidence="6">Belongs to the ABC-4 integral membrane protein family.</text>
</comment>
<dbReference type="GO" id="GO:0005886">
    <property type="term" value="C:plasma membrane"/>
    <property type="evidence" value="ECO:0007669"/>
    <property type="project" value="UniProtKB-SubCell"/>
</dbReference>
<name>A0A0L0QJF8_VIRPA</name>
<evidence type="ECO:0000256" key="8">
    <source>
        <dbReference type="SAM" id="Phobius"/>
    </source>
</evidence>
<keyword evidence="2" id="KW-1003">Cell membrane</keyword>
<evidence type="ECO:0000259" key="9">
    <source>
        <dbReference type="Pfam" id="PF02687"/>
    </source>
</evidence>
<evidence type="ECO:0000256" key="3">
    <source>
        <dbReference type="ARBA" id="ARBA00022692"/>
    </source>
</evidence>
<keyword evidence="4 8" id="KW-1133">Transmembrane helix</keyword>
<reference evidence="11" key="1">
    <citation type="submission" date="2015-07" db="EMBL/GenBank/DDBJ databases">
        <title>Fjat-10053 dsm26.</title>
        <authorList>
            <person name="Liu B."/>
            <person name="Wang J."/>
            <person name="Zhu Y."/>
            <person name="Liu G."/>
            <person name="Chen Q."/>
            <person name="Chen Z."/>
            <person name="Lan J."/>
            <person name="Che J."/>
            <person name="Ge C."/>
            <person name="Shi H."/>
            <person name="Pan Z."/>
            <person name="Liu X."/>
        </authorList>
    </citation>
    <scope>NUCLEOTIDE SEQUENCE [LARGE SCALE GENOMIC DNA]</scope>
    <source>
        <strain evidence="11">DSM 26</strain>
    </source>
</reference>
<dbReference type="RefSeq" id="WP_050351193.1">
    <property type="nucleotide sequence ID" value="NZ_CP073011.1"/>
</dbReference>
<dbReference type="GeneID" id="66871654"/>
<comment type="subcellular location">
    <subcellularLocation>
        <location evidence="1">Cell membrane</location>
        <topology evidence="1">Multi-pass membrane protein</topology>
    </subcellularLocation>
</comment>
<feature type="transmembrane region" description="Helical" evidence="8">
    <location>
        <begin position="442"/>
        <end position="460"/>
    </location>
</feature>
<dbReference type="InterPro" id="IPR050250">
    <property type="entry name" value="Macrolide_Exporter_MacB"/>
</dbReference>
<dbReference type="PANTHER" id="PTHR30572:SF4">
    <property type="entry name" value="ABC TRANSPORTER PERMEASE YTRF"/>
    <property type="match status" value="1"/>
</dbReference>
<evidence type="ECO:0000256" key="5">
    <source>
        <dbReference type="ARBA" id="ARBA00023136"/>
    </source>
</evidence>
<dbReference type="PATRIC" id="fig|1473.5.peg.217"/>
<feature type="transmembrane region" description="Helical" evidence="8">
    <location>
        <begin position="327"/>
        <end position="346"/>
    </location>
</feature>
<keyword evidence="3 8" id="KW-0812">Transmembrane</keyword>
<gene>
    <name evidence="10" type="ORF">AFK71_08835</name>
</gene>
<dbReference type="Pfam" id="PF02687">
    <property type="entry name" value="FtsX"/>
    <property type="match status" value="2"/>
</dbReference>
<evidence type="ECO:0000313" key="11">
    <source>
        <dbReference type="Proteomes" id="UP000036780"/>
    </source>
</evidence>
<proteinExistence type="inferred from homology"/>
<dbReference type="Proteomes" id="UP000036780">
    <property type="component" value="Unassembled WGS sequence"/>
</dbReference>
<sequence>MIRVKNKKIIRKLARRNFRSSKVRNVFAVMAIALTTLLFTSLFTLGTGMIKSTQRADMVMSGGDGHARIENMTESEYRTIERHPLIQEMSYIRKLADSVDNAALTKRQTDFWYYDDLQLKYLFIELTSGHKPQEEKEIITDTKTLELLGIPQKLGTPLTLELTINNDKVIREFVLAGWWESHPGVPVGTIISSRAYMDAHLGELESTYRQDQSKTGSITGNLKFANSKNINEKLETVLIDSGFSMNINSQNYLNAGTNPIYLSKSTSAGFGTILLLSSILVLFMLTGYLIIFNIFQISVMRDIRFYGLLKTVGTTGRQLRAIIRRQAWGLSLVGIPLGLFGGFFVGRSMVPTLIEQSQLAGSKAVVSANPLIFVAAIMFTLATVFISIRKPLKMAAKISPVEAVSYTNTNSVSRKKKTKKSSNSGTPRRMALNNLGRNKKHTVLVILSLSLSIVLTNTIFNFSQSVDVDKALQNASDSDFRIGHIDLFNYKYKGKKESALSESLIAAVEKQEGFETGGRQYGSPATYKSETTRQTVNQRLDGSFSTNLIGLDEFSFSRLELLDGELDREKLATGKYILEGVWSDTRGNLDESSMNHSVGDQVKLNYGGNTIEVTVIGHIIANETNTYDWVGSGFFLPGEVYKKLTGNTHAMSYVFDVAEDEEGDMERFLKWYTNSIEPSMNYKSKLTVTAGLTDIQDTIMLIGGTLALIIGIIGVLNFINIILTSVLIRRREFAVLRSIGMTKQQLLKMLCFEGGYYAAWTVAVSILLSIGSSLLIVRPLSAQIWFLTFHFNFWPLVIILPLIFVIGILIPYIIYHATKQQSIVEQLRIEGY</sequence>
<keyword evidence="5 8" id="KW-0472">Membrane</keyword>
<feature type="transmembrane region" description="Helical" evidence="8">
    <location>
        <begin position="791"/>
        <end position="815"/>
    </location>
</feature>
<dbReference type="InterPro" id="IPR003838">
    <property type="entry name" value="ABC3_permease_C"/>
</dbReference>
<feature type="domain" description="ABC3 transporter permease C-terminal" evidence="9">
    <location>
        <begin position="706"/>
        <end position="814"/>
    </location>
</feature>
<feature type="transmembrane region" description="Helical" evidence="8">
    <location>
        <begin position="699"/>
        <end position="728"/>
    </location>
</feature>
<feature type="region of interest" description="Disordered" evidence="7">
    <location>
        <begin position="409"/>
        <end position="432"/>
    </location>
</feature>
<protein>
    <submittedName>
        <fullName evidence="10">ABC transporter permease</fullName>
    </submittedName>
</protein>
<dbReference type="PANTHER" id="PTHR30572">
    <property type="entry name" value="MEMBRANE COMPONENT OF TRANSPORTER-RELATED"/>
    <property type="match status" value="1"/>
</dbReference>
<evidence type="ECO:0000256" key="4">
    <source>
        <dbReference type="ARBA" id="ARBA00022989"/>
    </source>
</evidence>
<feature type="transmembrane region" description="Helical" evidence="8">
    <location>
        <begin position="366"/>
        <end position="388"/>
    </location>
</feature>
<keyword evidence="11" id="KW-1185">Reference proteome</keyword>
<evidence type="ECO:0000256" key="2">
    <source>
        <dbReference type="ARBA" id="ARBA00022475"/>
    </source>
</evidence>
<accession>A0A0L0QJF8</accession>
<feature type="transmembrane region" description="Helical" evidence="8">
    <location>
        <begin position="268"/>
        <end position="295"/>
    </location>
</feature>
<organism evidence="10 11">
    <name type="scientific">Virgibacillus pantothenticus</name>
    <dbReference type="NCBI Taxonomy" id="1473"/>
    <lineage>
        <taxon>Bacteria</taxon>
        <taxon>Bacillati</taxon>
        <taxon>Bacillota</taxon>
        <taxon>Bacilli</taxon>
        <taxon>Bacillales</taxon>
        <taxon>Bacillaceae</taxon>
        <taxon>Virgibacillus</taxon>
    </lineage>
</organism>
<evidence type="ECO:0000256" key="7">
    <source>
        <dbReference type="SAM" id="MobiDB-lite"/>
    </source>
</evidence>
<dbReference type="GO" id="GO:0022857">
    <property type="term" value="F:transmembrane transporter activity"/>
    <property type="evidence" value="ECO:0007669"/>
    <property type="project" value="TreeGrafter"/>
</dbReference>
<dbReference type="OrthoDB" id="1694171at2"/>
<evidence type="ECO:0000256" key="1">
    <source>
        <dbReference type="ARBA" id="ARBA00004651"/>
    </source>
</evidence>
<evidence type="ECO:0000256" key="6">
    <source>
        <dbReference type="ARBA" id="ARBA00038076"/>
    </source>
</evidence>
<comment type="caution">
    <text evidence="10">The sequence shown here is derived from an EMBL/GenBank/DDBJ whole genome shotgun (WGS) entry which is preliminary data.</text>
</comment>